<dbReference type="GeneID" id="115473189"/>
<evidence type="ECO:0000313" key="4">
    <source>
        <dbReference type="RefSeq" id="XP_030063806.1"/>
    </source>
</evidence>
<evidence type="ECO:0000313" key="6">
    <source>
        <dbReference type="RefSeq" id="XP_030063808.1"/>
    </source>
</evidence>
<evidence type="ECO:0000313" key="3">
    <source>
        <dbReference type="Proteomes" id="UP000515156"/>
    </source>
</evidence>
<feature type="compositionally biased region" description="Basic and acidic residues" evidence="1">
    <location>
        <begin position="240"/>
        <end position="259"/>
    </location>
</feature>
<dbReference type="PANTHER" id="PTHR33667:SF7">
    <property type="entry name" value="RIKEN CDNA 1810020O05 GENE"/>
    <property type="match status" value="1"/>
</dbReference>
<proteinExistence type="predicted"/>
<feature type="compositionally biased region" description="Basic and acidic residues" evidence="1">
    <location>
        <begin position="39"/>
        <end position="50"/>
    </location>
</feature>
<dbReference type="PANTHER" id="PTHR33667">
    <property type="entry name" value="SI:DKEY-57N24.6"/>
    <property type="match status" value="1"/>
</dbReference>
<dbReference type="Pfam" id="PF15084">
    <property type="entry name" value="DUF4550"/>
    <property type="match status" value="1"/>
</dbReference>
<reference evidence="4 5" key="1">
    <citation type="submission" date="2025-04" db="UniProtKB">
        <authorList>
            <consortium name="RefSeq"/>
        </authorList>
    </citation>
    <scope>IDENTIFICATION</scope>
</reference>
<dbReference type="SUPFAM" id="SSF49562">
    <property type="entry name" value="C2 domain (Calcium/lipid-binding domain, CaLB)"/>
    <property type="match status" value="1"/>
</dbReference>
<feature type="region of interest" description="Disordered" evidence="1">
    <location>
        <begin position="240"/>
        <end position="264"/>
    </location>
</feature>
<evidence type="ECO:0000256" key="1">
    <source>
        <dbReference type="SAM" id="MobiDB-lite"/>
    </source>
</evidence>
<accession>A0A6P7YFJ9</accession>
<dbReference type="Proteomes" id="UP000515156">
    <property type="component" value="Chromosome 6"/>
</dbReference>
<dbReference type="CTD" id="57501"/>
<dbReference type="OrthoDB" id="188352at2759"/>
<evidence type="ECO:0000313" key="5">
    <source>
        <dbReference type="RefSeq" id="XP_030063807.1"/>
    </source>
</evidence>
<evidence type="ECO:0000259" key="2">
    <source>
        <dbReference type="Pfam" id="PF15084"/>
    </source>
</evidence>
<dbReference type="InterPro" id="IPR035892">
    <property type="entry name" value="C2_domain_sf"/>
</dbReference>
<dbReference type="RefSeq" id="XP_030063807.1">
    <property type="nucleotide sequence ID" value="XM_030207947.1"/>
</dbReference>
<protein>
    <submittedName>
        <fullName evidence="4 5">Uncharacterized protein KIAA1257 homolog</fullName>
    </submittedName>
</protein>
<dbReference type="RefSeq" id="XP_030063806.1">
    <property type="nucleotide sequence ID" value="XM_030207946.1"/>
</dbReference>
<feature type="domain" description="DUF4550" evidence="2">
    <location>
        <begin position="156"/>
        <end position="249"/>
    </location>
</feature>
<name>A0A6P7YFJ9_9AMPH</name>
<dbReference type="InterPro" id="IPR027876">
    <property type="entry name" value="DUF4550"/>
</dbReference>
<keyword evidence="3" id="KW-1185">Reference proteome</keyword>
<dbReference type="AlphaFoldDB" id="A0A6P7YFJ9"/>
<feature type="compositionally biased region" description="Low complexity" evidence="1">
    <location>
        <begin position="9"/>
        <end position="24"/>
    </location>
</feature>
<dbReference type="RefSeq" id="XP_030063808.1">
    <property type="nucleotide sequence ID" value="XM_030207948.1"/>
</dbReference>
<feature type="compositionally biased region" description="Basic and acidic residues" evidence="1">
    <location>
        <begin position="62"/>
        <end position="71"/>
    </location>
</feature>
<dbReference type="KEGG" id="muo:115473189"/>
<feature type="region of interest" description="Disordered" evidence="1">
    <location>
        <begin position="1"/>
        <end position="71"/>
    </location>
</feature>
<sequence length="1171" mass="132047">MSSEGIPKNGGSDSGFTTDGGDNSEPQGDPSAPGKRRSKNEEEPSLKESSELPQGDYISIQEDDKPDSIRDLHMSGMSEQEEKSDIYSESDNLMEDESFERIAEEAEEQEPFHLVTLTLTVGFSVSDAGKQEQTGGKRRRSKSSAVAAASSKTGGYYHIECTLLPDGAGPVQADVVMTSVAARLFTENNEPQILKPWHNGERVWLAWSHNIELKVTKAFLLNISSHVVTVNIWDNKDKTSTRTKLDKPKPSKMSTHETENSQEGEIQGLVTTHRKLFEDSQPKPSFISCTSADVHHLKGEGRNKISDVNENVALQERNENLPAAFENVLLEADKKEGKVTFQLDFLPLLAGDKSVTQWVEVRSFSLTDAFITLAVNVPLISEEQKLELNPLIIRIISATSLPTTPISSQVLQEKCVPVYCKYKFLDLPPHRTCGRKHGTHVYFKDVNVILTTTISPEILHEYLCGPPMEIEIHDRDRKLEVPTGKPSLFGTLPEDEKLGNVGTVTSKDTVHDPFTERGNLWDPYGVARVNLSDLLEGEKCLSITVPIHSCIIPDVTGNLPDKKSGNIMGVMGSVDGPQGSPLPMGHYLESDACLKIRVDLSVPLSSVLEAIECPFGRIIYIFENNNMPLLQDLMDEITEINASAFQLDSYPVHVIQKALVAFKLEDEQKESYYLDFITGFHIMDGQIHLFVLEGLKNKGIKRIWENLSTWNEDLNVKILYNSNLSFHQRLYKDLDAILFNVHLHQPLACIVKQPLLYIRDMVPPACFQALSRLHYICSAYKLKDVIREDLLPSAEMIALLSREFGIPLTTEKFLSQDVLPSDPSPLTPQVKESSFQSVNLQLDNSSEDYVQLKKNMLVYENRIKINNDKAFQMKKKIKPKINTIVDVPADGKPVHNYGFQTLNSSHLAMKLLRQKMAKEPRRRFAYNDYLSGTLDPVDLETELKACAAKSRSAWLTPQGFLYPGVKSSIESNQHPRKPHEARILDLTKKWKENILHGNIFKPMLNRGSWGWNQRHMDFDLYSKPPDIISVETSYSSHCTDDHLEDKCQKAEEREYMKWLDKIVVDDPRMTFYRCSIQGELTIKGAKASSQQKKLGGLLKDVPVKYSLREPILALKPIPPLAVLEHTEDTTKAFGPGQDQLHSLKWNGNIIPRHNMEHKKYEKLRGSDFKLF</sequence>
<gene>
    <name evidence="4 5 6" type="primary">KIAA1257</name>
</gene>
<organism evidence="3 6">
    <name type="scientific">Microcaecilia unicolor</name>
    <dbReference type="NCBI Taxonomy" id="1415580"/>
    <lineage>
        <taxon>Eukaryota</taxon>
        <taxon>Metazoa</taxon>
        <taxon>Chordata</taxon>
        <taxon>Craniata</taxon>
        <taxon>Vertebrata</taxon>
        <taxon>Euteleostomi</taxon>
        <taxon>Amphibia</taxon>
        <taxon>Gymnophiona</taxon>
        <taxon>Siphonopidae</taxon>
        <taxon>Microcaecilia</taxon>
    </lineage>
</organism>